<evidence type="ECO:0000259" key="2">
    <source>
        <dbReference type="Pfam" id="PF17775"/>
    </source>
</evidence>
<organism evidence="3 4">
    <name type="scientific">Microbacterium istanbulense</name>
    <dbReference type="NCBI Taxonomy" id="3122049"/>
    <lineage>
        <taxon>Bacteria</taxon>
        <taxon>Bacillati</taxon>
        <taxon>Actinomycetota</taxon>
        <taxon>Actinomycetes</taxon>
        <taxon>Micrococcales</taxon>
        <taxon>Microbacteriaceae</taxon>
        <taxon>Microbacterium</taxon>
    </lineage>
</organism>
<protein>
    <recommendedName>
        <fullName evidence="1">UPF0225 protein WDU93_11765</fullName>
    </recommendedName>
</protein>
<sequence>MSFLADDARCPCTSGDVYGSCCGPLLAGRRAPTAVRLMRSRYTAFALADADYLLRSWHPSTRPTSLELDEDVRWMRLDVVDHVTGGPFDDAGEVAFAAHYRHDGERGVLQERSRFVREGGAWFYLDGVTW</sequence>
<proteinExistence type="inferred from homology"/>
<reference evidence="3 4" key="1">
    <citation type="submission" date="2024-02" db="EMBL/GenBank/DDBJ databases">
        <authorList>
            <person name="Saticioglu I.B."/>
        </authorList>
    </citation>
    <scope>NUCLEOTIDE SEQUENCE [LARGE SCALE GENOMIC DNA]</scope>
    <source>
        <strain evidence="3 4">Mu-43</strain>
    </source>
</reference>
<dbReference type="Pfam" id="PF17775">
    <property type="entry name" value="YchJ_M-like"/>
    <property type="match status" value="1"/>
</dbReference>
<evidence type="ECO:0000256" key="1">
    <source>
        <dbReference type="HAMAP-Rule" id="MF_00612"/>
    </source>
</evidence>
<dbReference type="InterPro" id="IPR048469">
    <property type="entry name" value="YchJ-like_M"/>
</dbReference>
<comment type="similarity">
    <text evidence="1">Belongs to the UPF0225 family.</text>
</comment>
<accession>A0ABU8LM08</accession>
<evidence type="ECO:0000313" key="3">
    <source>
        <dbReference type="EMBL" id="MEJ1092361.1"/>
    </source>
</evidence>
<keyword evidence="4" id="KW-1185">Reference proteome</keyword>
<comment type="caution">
    <text evidence="3">The sequence shown here is derived from an EMBL/GenBank/DDBJ whole genome shotgun (WGS) entry which is preliminary data.</text>
</comment>
<evidence type="ECO:0000313" key="4">
    <source>
        <dbReference type="Proteomes" id="UP001366085"/>
    </source>
</evidence>
<dbReference type="RefSeq" id="WP_337320822.1">
    <property type="nucleotide sequence ID" value="NZ_JBBDGN010000011.1"/>
</dbReference>
<dbReference type="InterPro" id="IPR032710">
    <property type="entry name" value="NTF2-like_dom_sf"/>
</dbReference>
<dbReference type="Proteomes" id="UP001366085">
    <property type="component" value="Unassembled WGS sequence"/>
</dbReference>
<gene>
    <name evidence="3" type="ORF">WDU93_11765</name>
</gene>
<dbReference type="SUPFAM" id="SSF54427">
    <property type="entry name" value="NTF2-like"/>
    <property type="match status" value="1"/>
</dbReference>
<dbReference type="Gene3D" id="3.10.450.50">
    <property type="match status" value="1"/>
</dbReference>
<dbReference type="InterPro" id="IPR023006">
    <property type="entry name" value="YchJ-like"/>
</dbReference>
<feature type="domain" description="YchJ-like middle NTF2-like" evidence="2">
    <location>
        <begin position="33"/>
        <end position="127"/>
    </location>
</feature>
<dbReference type="HAMAP" id="MF_00612">
    <property type="entry name" value="UPF0225"/>
    <property type="match status" value="1"/>
</dbReference>
<name>A0ABU8LM08_9MICO</name>
<dbReference type="EMBL" id="JBBDGN010000011">
    <property type="protein sequence ID" value="MEJ1092361.1"/>
    <property type="molecule type" value="Genomic_DNA"/>
</dbReference>